<organism evidence="2 3">
    <name type="scientific">Acrasis kona</name>
    <dbReference type="NCBI Taxonomy" id="1008807"/>
    <lineage>
        <taxon>Eukaryota</taxon>
        <taxon>Discoba</taxon>
        <taxon>Heterolobosea</taxon>
        <taxon>Tetramitia</taxon>
        <taxon>Eutetramitia</taxon>
        <taxon>Acrasidae</taxon>
        <taxon>Acrasis</taxon>
    </lineage>
</organism>
<keyword evidence="3" id="KW-1185">Reference proteome</keyword>
<dbReference type="GO" id="GO:0005856">
    <property type="term" value="C:cytoskeleton"/>
    <property type="evidence" value="ECO:0007669"/>
    <property type="project" value="TreeGrafter"/>
</dbReference>
<proteinExistence type="predicted"/>
<dbReference type="NCBIfam" id="NF005451">
    <property type="entry name" value="PRK07044.1"/>
    <property type="match status" value="1"/>
</dbReference>
<gene>
    <name evidence="2" type="ORF">AKO1_014239</name>
</gene>
<dbReference type="Gene3D" id="3.40.225.10">
    <property type="entry name" value="Class II aldolase/adducin N-terminal domain"/>
    <property type="match status" value="1"/>
</dbReference>
<dbReference type="SUPFAM" id="SSF53639">
    <property type="entry name" value="AraD/HMP-PK domain-like"/>
    <property type="match status" value="1"/>
</dbReference>
<feature type="domain" description="Class II aldolase/adducin N-terminal" evidence="1">
    <location>
        <begin position="144"/>
        <end position="328"/>
    </location>
</feature>
<evidence type="ECO:0000313" key="2">
    <source>
        <dbReference type="EMBL" id="KAL0482782.1"/>
    </source>
</evidence>
<dbReference type="GO" id="GO:0051015">
    <property type="term" value="F:actin filament binding"/>
    <property type="evidence" value="ECO:0007669"/>
    <property type="project" value="TreeGrafter"/>
</dbReference>
<dbReference type="InterPro" id="IPR051017">
    <property type="entry name" value="Aldolase-II_Adducin_sf"/>
</dbReference>
<comment type="caution">
    <text evidence="2">The sequence shown here is derived from an EMBL/GenBank/DDBJ whole genome shotgun (WGS) entry which is preliminary data.</text>
</comment>
<dbReference type="Proteomes" id="UP001431209">
    <property type="component" value="Unassembled WGS sequence"/>
</dbReference>
<dbReference type="EMBL" id="JAOPGA020000891">
    <property type="protein sequence ID" value="KAL0482782.1"/>
    <property type="molecule type" value="Genomic_DNA"/>
</dbReference>
<dbReference type="InterPro" id="IPR001303">
    <property type="entry name" value="Aldolase_II/adducin_N"/>
</dbReference>
<accession>A0AAW2Z2G0</accession>
<protein>
    <recommendedName>
        <fullName evidence="1">Class II aldolase/adducin N-terminal domain-containing protein</fullName>
    </recommendedName>
</protein>
<name>A0AAW2Z2G0_9EUKA</name>
<dbReference type="PANTHER" id="PTHR10672:SF3">
    <property type="entry name" value="PROTEIN HU-LI TAI SHAO"/>
    <property type="match status" value="1"/>
</dbReference>
<dbReference type="PANTHER" id="PTHR10672">
    <property type="entry name" value="ADDUCIN"/>
    <property type="match status" value="1"/>
</dbReference>
<sequence length="385" mass="42836">MAIRLRVEHSNHKLVCCVDPESTISDAISSIFKRFNDSHMNGTENHNLVLATSDGEFQYKNEDKVSDVLGENSSVSLISKQKLVDHSKQLTTAVIKQGDVEQDQPTFDPSDYVPAEGFSTRNIRSILSKTLLPNYSIEEQKRRIELAACYRLFDLFDWTDTIYGHLTARANTSEHNFLINAFGLLYSEITASSLVKVSLEGDIIDSGVTGDLFGINKAGYVIHSAIHESRPDVTCVMHCHFRDAAGVSCTKDGLDIDLSQTAQTVGPIVYHDYEGIAVNEEEKKRLVKDLGDANVMILKNHGILTCGKTVSQAFMLMNQLIEACRIQTKAYSNLKHGHESIVQPDKKAAEFSRMIAQKMNPQGVGVKELSAYMRLLDAKDSSFRL</sequence>
<reference evidence="2 3" key="1">
    <citation type="submission" date="2024-03" db="EMBL/GenBank/DDBJ databases">
        <title>The Acrasis kona genome and developmental transcriptomes reveal deep origins of eukaryotic multicellular pathways.</title>
        <authorList>
            <person name="Sheikh S."/>
            <person name="Fu C.-J."/>
            <person name="Brown M.W."/>
            <person name="Baldauf S.L."/>
        </authorList>
    </citation>
    <scope>NUCLEOTIDE SEQUENCE [LARGE SCALE GENOMIC DNA]</scope>
    <source>
        <strain evidence="2 3">ATCC MYA-3509</strain>
    </source>
</reference>
<dbReference type="InterPro" id="IPR036409">
    <property type="entry name" value="Aldolase_II/adducin_N_sf"/>
</dbReference>
<dbReference type="Pfam" id="PF00596">
    <property type="entry name" value="Aldolase_II"/>
    <property type="match status" value="1"/>
</dbReference>
<dbReference type="SMART" id="SM01007">
    <property type="entry name" value="Aldolase_II"/>
    <property type="match status" value="1"/>
</dbReference>
<dbReference type="AlphaFoldDB" id="A0AAW2Z2G0"/>
<evidence type="ECO:0000259" key="1">
    <source>
        <dbReference type="SMART" id="SM01007"/>
    </source>
</evidence>
<evidence type="ECO:0000313" key="3">
    <source>
        <dbReference type="Proteomes" id="UP001431209"/>
    </source>
</evidence>